<dbReference type="InterPro" id="IPR011604">
    <property type="entry name" value="PDDEXK-like_dom_sf"/>
</dbReference>
<dbReference type="InterPro" id="IPR014153">
    <property type="entry name" value="Ds_break_AddB"/>
</dbReference>
<feature type="region of interest" description="Disordered" evidence="1">
    <location>
        <begin position="687"/>
        <end position="707"/>
    </location>
</feature>
<reference evidence="3 4" key="1">
    <citation type="submission" date="2016-10" db="EMBL/GenBank/DDBJ databases">
        <authorList>
            <person name="de Groot N.N."/>
        </authorList>
    </citation>
    <scope>NUCLEOTIDE SEQUENCE [LARGE SCALE GENOMIC DNA]</scope>
    <source>
        <strain evidence="3 4">DSM 29619</strain>
    </source>
</reference>
<dbReference type="NCBIfam" id="TIGR02786">
    <property type="entry name" value="addB_alphas"/>
    <property type="match status" value="1"/>
</dbReference>
<dbReference type="OrthoDB" id="9780606at2"/>
<dbReference type="RefSeq" id="WP_093448978.1">
    <property type="nucleotide sequence ID" value="NZ_FNZG01000002.1"/>
</dbReference>
<evidence type="ECO:0000256" key="1">
    <source>
        <dbReference type="SAM" id="MobiDB-lite"/>
    </source>
</evidence>
<evidence type="ECO:0000313" key="3">
    <source>
        <dbReference type="EMBL" id="SFC19652.1"/>
    </source>
</evidence>
<feature type="compositionally biased region" description="Pro residues" evidence="1">
    <location>
        <begin position="690"/>
        <end position="703"/>
    </location>
</feature>
<name>A0A1I1H7T3_9RHOB</name>
<protein>
    <submittedName>
        <fullName evidence="3">Double-strand break repair protein AddB</fullName>
    </submittedName>
</protein>
<gene>
    <name evidence="3" type="ORF">SAMN05421762_0143</name>
</gene>
<evidence type="ECO:0000259" key="2">
    <source>
        <dbReference type="Pfam" id="PF12705"/>
    </source>
</evidence>
<accession>A0A1I1H7T3</accession>
<proteinExistence type="predicted"/>
<dbReference type="InterPro" id="IPR038726">
    <property type="entry name" value="PDDEXK_AddAB-type"/>
</dbReference>
<dbReference type="Gene3D" id="3.90.320.10">
    <property type="match status" value="1"/>
</dbReference>
<dbReference type="InterPro" id="IPR027417">
    <property type="entry name" value="P-loop_NTPase"/>
</dbReference>
<dbReference type="SUPFAM" id="SSF52540">
    <property type="entry name" value="P-loop containing nucleoside triphosphate hydrolases"/>
    <property type="match status" value="1"/>
</dbReference>
<evidence type="ECO:0000313" key="4">
    <source>
        <dbReference type="Proteomes" id="UP000231644"/>
    </source>
</evidence>
<sequence>MFDPSDKPRLFGLPPGADFPSHLVDGLIERAAHFGPDLLGRTTLIVNTRRMARRIRALFDAGPPGLVPRIRLVTDLGEDMALSRIPAPVSPLQRRLELIPLVRALMEQEPDIAPRAALFDLADSLARVFDEMRGEGVSFDAIRDLDVSAHSDHWARALKFLTIVDAVEDDTPVPDPSARMRMVAEALAKDWETTPPDGPVIVAGSTGSRGATNLLMQAVARLPQGAVVLPGFDFDLPHAVWERNLNDALTGEDHPQYRFGRLMATLGLKPRDVARWRSTDQNDARNRLLSLAMRPAPVTNQWLTEGPQLRDLDVAMRGVTLLEAPSAREEAQAIALRLRKSAEDGQRAALITPDRLLARQVKAALDRWDILPDDSAGEPLSLTPPGRFLRQVAELWHSDGTAGDLLALLKHPLCHSGADRGPHLVLSRALELELRRNGPPFPDADTIRRFAAERPEAIAPAWADWVIRLARPVADQVMTLSDRLDHLIVRAEALSRGSTADTDGRLWLGTAGEGVQAKIADLIEAAPVTGEIGPQDFSNMLNAVLRGAEDRDSTTPHPDILIWGTLEARVQGADLVILGGLNEGTWPEMPPPDPWLNRTMRAQAGLLLPERTIGLSAHDFQQAAAAPEVWITRALRGSEAETVASRWLNRLTNLLTGLGASGQGELAAARARGAEWLHLVEALDRVDSVPPAPRPSPSPPPAARPRKLSVTQIKTLIRDPYAIYAREVLRLSRLDPLMKEPDALERGTKLHKVMEVFVPQVTEDPSLLTEDHLIAVTREVLGEEVPWAEARILWLAKMARNAAALIDGERNRQAAGHPVGYEVGGRATLSGTGFDLTAKADRIDLDANGNALIYDYKTGQMSSPNAQMSFDLQLLLMAAMAERAAFHQIDPRHVVRAAFVGLGSDTKEVDAPLDKISSDEVWARFEGLIRRYLDDGQPFTARRAMFKSTDQSDYDHLARYGEWDIATPARKEPVE</sequence>
<dbReference type="Proteomes" id="UP000231644">
    <property type="component" value="Unassembled WGS sequence"/>
</dbReference>
<dbReference type="EMBL" id="FOLX01000001">
    <property type="protein sequence ID" value="SFC19652.1"/>
    <property type="molecule type" value="Genomic_DNA"/>
</dbReference>
<feature type="domain" description="PD-(D/E)XK endonuclease-like" evidence="2">
    <location>
        <begin position="708"/>
        <end position="926"/>
    </location>
</feature>
<dbReference type="Pfam" id="PF12705">
    <property type="entry name" value="PDDEXK_1"/>
    <property type="match status" value="1"/>
</dbReference>
<organism evidence="3 4">
    <name type="scientific">Pseudooceanicola nitratireducens</name>
    <dbReference type="NCBI Taxonomy" id="517719"/>
    <lineage>
        <taxon>Bacteria</taxon>
        <taxon>Pseudomonadati</taxon>
        <taxon>Pseudomonadota</taxon>
        <taxon>Alphaproteobacteria</taxon>
        <taxon>Rhodobacterales</taxon>
        <taxon>Paracoccaceae</taxon>
        <taxon>Pseudooceanicola</taxon>
    </lineage>
</organism>
<keyword evidence="4" id="KW-1185">Reference proteome</keyword>
<dbReference type="AlphaFoldDB" id="A0A1I1H7T3"/>
<dbReference type="STRING" id="517719.SAMN05421762_0143"/>